<evidence type="ECO:0000313" key="5">
    <source>
        <dbReference type="Proteomes" id="UP001476798"/>
    </source>
</evidence>
<dbReference type="InterPro" id="IPR051751">
    <property type="entry name" value="Immunoreceptor_sig_adapters"/>
</dbReference>
<dbReference type="InterPro" id="IPR036860">
    <property type="entry name" value="SH2_dom_sf"/>
</dbReference>
<dbReference type="SMART" id="SM00252">
    <property type="entry name" value="SH2"/>
    <property type="match status" value="1"/>
</dbReference>
<dbReference type="SUPFAM" id="SSF55550">
    <property type="entry name" value="SH2 domain"/>
    <property type="match status" value="1"/>
</dbReference>
<dbReference type="Proteomes" id="UP001476798">
    <property type="component" value="Unassembled WGS sequence"/>
</dbReference>
<name>A0ABV0NIL9_9TELE</name>
<sequence length="113" mass="12728">PQYNSADRVSSIAEHRGSLVLDPQWYVGKVTRGQAEGCLKQVDKDGAYLVRDSTRQQANQPFTLMVFYQDKVYNIQIRQQNQQFQLGTGLKAQENLSASGPDLREPGRTTGLR</sequence>
<evidence type="ECO:0000256" key="2">
    <source>
        <dbReference type="PROSITE-ProRule" id="PRU00191"/>
    </source>
</evidence>
<protein>
    <recommendedName>
        <fullName evidence="3">SH2 domain-containing protein</fullName>
    </recommendedName>
</protein>
<feature type="domain" description="SH2" evidence="3">
    <location>
        <begin position="25"/>
        <end position="86"/>
    </location>
</feature>
<dbReference type="PROSITE" id="PS50001">
    <property type="entry name" value="SH2"/>
    <property type="match status" value="1"/>
</dbReference>
<evidence type="ECO:0000256" key="1">
    <source>
        <dbReference type="ARBA" id="ARBA00022999"/>
    </source>
</evidence>
<accession>A0ABV0NIL9</accession>
<evidence type="ECO:0000259" key="3">
    <source>
        <dbReference type="PROSITE" id="PS50001"/>
    </source>
</evidence>
<organism evidence="4 5">
    <name type="scientific">Goodea atripinnis</name>
    <dbReference type="NCBI Taxonomy" id="208336"/>
    <lineage>
        <taxon>Eukaryota</taxon>
        <taxon>Metazoa</taxon>
        <taxon>Chordata</taxon>
        <taxon>Craniata</taxon>
        <taxon>Vertebrata</taxon>
        <taxon>Euteleostomi</taxon>
        <taxon>Actinopterygii</taxon>
        <taxon>Neopterygii</taxon>
        <taxon>Teleostei</taxon>
        <taxon>Neoteleostei</taxon>
        <taxon>Acanthomorphata</taxon>
        <taxon>Ovalentaria</taxon>
        <taxon>Atherinomorphae</taxon>
        <taxon>Cyprinodontiformes</taxon>
        <taxon>Goodeidae</taxon>
        <taxon>Goodea</taxon>
    </lineage>
</organism>
<reference evidence="4 5" key="1">
    <citation type="submission" date="2021-06" db="EMBL/GenBank/DDBJ databases">
        <authorList>
            <person name="Palmer J.M."/>
        </authorList>
    </citation>
    <scope>NUCLEOTIDE SEQUENCE [LARGE SCALE GENOMIC DNA]</scope>
    <source>
        <strain evidence="4 5">GA_2019</strain>
        <tissue evidence="4">Muscle</tissue>
    </source>
</reference>
<keyword evidence="1 2" id="KW-0727">SH2 domain</keyword>
<dbReference type="Pfam" id="PF00017">
    <property type="entry name" value="SH2"/>
    <property type="match status" value="1"/>
</dbReference>
<dbReference type="PANTHER" id="PTHR14098">
    <property type="entry name" value="SH2 DOMAIN CONTAINING PROTEIN"/>
    <property type="match status" value="1"/>
</dbReference>
<dbReference type="InterPro" id="IPR000980">
    <property type="entry name" value="SH2"/>
</dbReference>
<gene>
    <name evidence="4" type="ORF">GOODEAATRI_008550</name>
</gene>
<feature type="non-terminal residue" evidence="4">
    <location>
        <position position="1"/>
    </location>
</feature>
<proteinExistence type="predicted"/>
<comment type="caution">
    <text evidence="4">The sequence shown here is derived from an EMBL/GenBank/DDBJ whole genome shotgun (WGS) entry which is preliminary data.</text>
</comment>
<keyword evidence="5" id="KW-1185">Reference proteome</keyword>
<dbReference type="EMBL" id="JAHRIO010040439">
    <property type="protein sequence ID" value="MEQ2171232.1"/>
    <property type="molecule type" value="Genomic_DNA"/>
</dbReference>
<dbReference type="Gene3D" id="3.30.505.10">
    <property type="entry name" value="SH2 domain"/>
    <property type="match status" value="1"/>
</dbReference>
<evidence type="ECO:0000313" key="4">
    <source>
        <dbReference type="EMBL" id="MEQ2171232.1"/>
    </source>
</evidence>
<dbReference type="PANTHER" id="PTHR14098:SF1">
    <property type="entry name" value="LYMPHOCYTE CYTOSOLIC PROTEIN 2"/>
    <property type="match status" value="1"/>
</dbReference>